<feature type="domain" description="vWA-MoxR associated protein N-terminal HTH" evidence="3">
    <location>
        <begin position="14"/>
        <end position="97"/>
    </location>
</feature>
<dbReference type="PROSITE" id="PS50005">
    <property type="entry name" value="TPR"/>
    <property type="match status" value="1"/>
</dbReference>
<gene>
    <name evidence="4" type="ORF">ACE1B6_15035</name>
</gene>
<comment type="caution">
    <text evidence="4">The sequence shown here is derived from an EMBL/GenBank/DDBJ whole genome shotgun (WGS) entry which is preliminary data.</text>
</comment>
<evidence type="ECO:0000259" key="3">
    <source>
        <dbReference type="Pfam" id="PF26355"/>
    </source>
</evidence>
<dbReference type="Pfam" id="PF13181">
    <property type="entry name" value="TPR_8"/>
    <property type="match status" value="2"/>
</dbReference>
<dbReference type="PANTHER" id="PTHR10098">
    <property type="entry name" value="RAPSYN-RELATED"/>
    <property type="match status" value="1"/>
</dbReference>
<dbReference type="InterPro" id="IPR058651">
    <property type="entry name" value="HTH_VMAP-M9"/>
</dbReference>
<evidence type="ECO:0000256" key="1">
    <source>
        <dbReference type="PROSITE-ProRule" id="PRU00339"/>
    </source>
</evidence>
<sequence length="838" mass="95947">MNETVRINHKLALMDAEAALKIVDQAVFAKKKRRLKHVERVVFKGAWLRQSYAEIAKESGYTLTYIRQDIGSKLWKLLSEVLAEPVSKINLQAAVEREWERQRQSKPELQIEEKPLPSQSAPKVAESEFKSEPERTTLSHNPYFMGRQREIADLNSFVQQGAKVILVYGKGGVGKSWLSWEYFTSQNFDLILEVWMAKETEKITNAKSIVEEWLKRYFQEEPRGDFGVTLELLRQKLRDPNRRVGVLIDNLEPALDKNGRLIPAHRDYVELFRVLADPAGNCVTLITSRERLGESAVTFQDYRLEGLEISVWKQFFRNRGIEANSDVLLAMHQAYGGNAKAMHILSGVIQTDWSGDVESYWQANQKNLLIESDLQDLVVSQFNRLQQVDPDAYKLLCRLGCFRYQDVRSIYRDGMMCLLWDVPESQRIRVVKSLRDRSLVDFIKGEYWLHPVIRAEARTRLKVSEDWKTANIKAAEFWTQSVETVDTTADAIKALEAYYHYVDVGEFELAASVLIKERKYKLNYHGEPEALIVYFGRIGLVQHILSVIVAILNKVKNDYSLAMLYGHIGGLYHQLGNIQGAIEYYQTSGSTVTRYANSLPKDAIDGKTKSLLEKFTIGILFTTSSCKEALWEVEAAIQSYKEVIALAENTNWHIFAIFSQFSIALLCSHSKLEAEQNKALELIEKSYQGYLEIPERMLGAWSHVYSCFSMGMTYTNLGRNEQALIMFNRGLNYAENSNYVRAIGQIVTGLAMVNRNQGKYEEAIEQHNRAIGILQRIAAKKDLADAYYELARTYQKIGEIEKSNSNFQAAIQLYEEMDAPKQIEKIQTAMKNSPVTSH</sequence>
<dbReference type="InterPro" id="IPR027417">
    <property type="entry name" value="P-loop_NTPase"/>
</dbReference>
<proteinExistence type="predicted"/>
<feature type="compositionally biased region" description="Basic and acidic residues" evidence="2">
    <location>
        <begin position="125"/>
        <end position="136"/>
    </location>
</feature>
<organism evidence="4 5">
    <name type="scientific">Floridaenema fluviatile BLCC-F154</name>
    <dbReference type="NCBI Taxonomy" id="3153640"/>
    <lineage>
        <taxon>Bacteria</taxon>
        <taxon>Bacillati</taxon>
        <taxon>Cyanobacteriota</taxon>
        <taxon>Cyanophyceae</taxon>
        <taxon>Oscillatoriophycideae</taxon>
        <taxon>Aerosakkonematales</taxon>
        <taxon>Aerosakkonemataceae</taxon>
        <taxon>Floridanema</taxon>
        <taxon>Floridanema fluviatile</taxon>
    </lineage>
</organism>
<dbReference type="SUPFAM" id="SSF52540">
    <property type="entry name" value="P-loop containing nucleoside triphosphate hydrolases"/>
    <property type="match status" value="1"/>
</dbReference>
<dbReference type="Gene3D" id="3.40.50.300">
    <property type="entry name" value="P-loop containing nucleotide triphosphate hydrolases"/>
    <property type="match status" value="1"/>
</dbReference>
<dbReference type="SMART" id="SM00028">
    <property type="entry name" value="TPR"/>
    <property type="match status" value="4"/>
</dbReference>
<evidence type="ECO:0000256" key="2">
    <source>
        <dbReference type="SAM" id="MobiDB-lite"/>
    </source>
</evidence>
<feature type="repeat" description="TPR" evidence="1">
    <location>
        <begin position="784"/>
        <end position="817"/>
    </location>
</feature>
<keyword evidence="1" id="KW-0802">TPR repeat</keyword>
<dbReference type="EMBL" id="JBHFNS010000058">
    <property type="protein sequence ID" value="MFB2936563.1"/>
    <property type="molecule type" value="Genomic_DNA"/>
</dbReference>
<reference evidence="4 5" key="1">
    <citation type="submission" date="2024-09" db="EMBL/GenBank/DDBJ databases">
        <title>Floridaenema gen nov. (Aerosakkonemataceae, Aerosakkonematales ord. nov., Cyanobacteria) from benthic tropical and subtropical fresh waters, with the description of four new species.</title>
        <authorList>
            <person name="Moretto J.A."/>
            <person name="Berthold D.E."/>
            <person name="Lefler F.W."/>
            <person name="Huang I.-S."/>
            <person name="Laughinghouse H. IV."/>
        </authorList>
    </citation>
    <scope>NUCLEOTIDE SEQUENCE [LARGE SCALE GENOMIC DNA]</scope>
    <source>
        <strain evidence="4 5">BLCC-F154</strain>
    </source>
</reference>
<dbReference type="Proteomes" id="UP001576776">
    <property type="component" value="Unassembled WGS sequence"/>
</dbReference>
<dbReference type="Pfam" id="PF13424">
    <property type="entry name" value="TPR_12"/>
    <property type="match status" value="1"/>
</dbReference>
<dbReference type="Gene3D" id="1.25.40.10">
    <property type="entry name" value="Tetratricopeptide repeat domain"/>
    <property type="match status" value="2"/>
</dbReference>
<feature type="compositionally biased region" description="Basic and acidic residues" evidence="2">
    <location>
        <begin position="104"/>
        <end position="115"/>
    </location>
</feature>
<dbReference type="SUPFAM" id="SSF48452">
    <property type="entry name" value="TPR-like"/>
    <property type="match status" value="2"/>
</dbReference>
<dbReference type="Pfam" id="PF26355">
    <property type="entry name" value="HTH_VMAP-M9"/>
    <property type="match status" value="1"/>
</dbReference>
<evidence type="ECO:0000313" key="4">
    <source>
        <dbReference type="EMBL" id="MFB2936563.1"/>
    </source>
</evidence>
<feature type="region of interest" description="Disordered" evidence="2">
    <location>
        <begin position="104"/>
        <end position="136"/>
    </location>
</feature>
<name>A0ABV4YDH0_9CYAN</name>
<dbReference type="RefSeq" id="WP_413258056.1">
    <property type="nucleotide sequence ID" value="NZ_JBHFNS010000058.1"/>
</dbReference>
<accession>A0ABV4YDH0</accession>
<protein>
    <submittedName>
        <fullName evidence="4">Tetratricopeptide repeat protein</fullName>
    </submittedName>
</protein>
<dbReference type="InterPro" id="IPR019734">
    <property type="entry name" value="TPR_rpt"/>
</dbReference>
<dbReference type="InterPro" id="IPR011990">
    <property type="entry name" value="TPR-like_helical_dom_sf"/>
</dbReference>
<evidence type="ECO:0000313" key="5">
    <source>
        <dbReference type="Proteomes" id="UP001576776"/>
    </source>
</evidence>
<keyword evidence="5" id="KW-1185">Reference proteome</keyword>